<dbReference type="STRING" id="118168.MC7420_5579"/>
<dbReference type="AlphaFoldDB" id="B4VQ79"/>
<sequence length="528" mass="59892">MNTATVANRDKEIARQRVNQFVRRFEESYRLLAYHAALPLVLTPELLNYLRNQFLRGQVPWLAEVDLLLSDLCSPVGYELYAMDTAVRAYLLEEMHNDAALSSQRMQEVARLLLGYVRHLAQTNPFISKQELEAQQWAAMVYLDNQRENAVRQIVQAFQESRAIGGSRWQTEMARLSRITQELAPQLRAYPNLLEYAELITRFVTEPESVNPKAGTHTYSVLGENLDVPDEGVAEGTGLFPPLQVFEFEVVTVDRKGTIIDKTQEQGQYFREDLGNGVTLDMVAIPGGSFLMGSPETEEGCSDNESPQHPVTIPPFFMGKYPVTQAQWQAMANLPQVNKKLDPDPSRFKGSDRPVEQVSWYDCIEFCARLSQYTGRDYRLPSEAEWEYACRAGTTTPFHFGETITTDLANYNGNYTYGEEAQGKYLQQTTPVGSFQVANAFGLFDDMHGNVWEWCADHWHGSYEGAPSDGQAWLLNDNENENHYRLLRGGSWCSSPDYCRCAYRYGDSPVVRLAYNGFRVVCGAAWTL</sequence>
<dbReference type="PANTHER" id="PTHR23150:SF19">
    <property type="entry name" value="FORMYLGLYCINE-GENERATING ENZYME"/>
    <property type="match status" value="1"/>
</dbReference>
<dbReference type="EMBL" id="DS989847">
    <property type="protein sequence ID" value="EDX76145.1"/>
    <property type="molecule type" value="Genomic_DNA"/>
</dbReference>
<dbReference type="OrthoDB" id="569031at2"/>
<dbReference type="eggNOG" id="COG1262">
    <property type="taxonomic scope" value="Bacteria"/>
</dbReference>
<dbReference type="InterPro" id="IPR051043">
    <property type="entry name" value="Sulfatase_Mod_Factor_Kinase"/>
</dbReference>
<reference evidence="2 3" key="1">
    <citation type="submission" date="2008-07" db="EMBL/GenBank/DDBJ databases">
        <authorList>
            <person name="Tandeau de Marsac N."/>
            <person name="Ferriera S."/>
            <person name="Johnson J."/>
            <person name="Kravitz S."/>
            <person name="Beeson K."/>
            <person name="Sutton G."/>
            <person name="Rogers Y.-H."/>
            <person name="Friedman R."/>
            <person name="Frazier M."/>
            <person name="Venter J.C."/>
        </authorList>
    </citation>
    <scope>NUCLEOTIDE SEQUENCE [LARGE SCALE GENOMIC DNA]</scope>
    <source>
        <strain evidence="2 3">PCC 7420</strain>
    </source>
</reference>
<dbReference type="Proteomes" id="UP000003835">
    <property type="component" value="Unassembled WGS sequence"/>
</dbReference>
<dbReference type="InterPro" id="IPR005532">
    <property type="entry name" value="SUMF_dom"/>
</dbReference>
<protein>
    <submittedName>
        <fullName evidence="2">Conserved domain protein</fullName>
    </submittedName>
</protein>
<dbReference type="RefSeq" id="WP_006100633.1">
    <property type="nucleotide sequence ID" value="NZ_DS989847.1"/>
</dbReference>
<dbReference type="HOGENOM" id="CLU_012431_2_4_3"/>
<feature type="domain" description="Sulfatase-modifying factor enzyme-like" evidence="1">
    <location>
        <begin position="281"/>
        <end position="521"/>
    </location>
</feature>
<evidence type="ECO:0000313" key="3">
    <source>
        <dbReference type="Proteomes" id="UP000003835"/>
    </source>
</evidence>
<dbReference type="Pfam" id="PF03781">
    <property type="entry name" value="FGE-sulfatase"/>
    <property type="match status" value="1"/>
</dbReference>
<proteinExistence type="predicted"/>
<dbReference type="SUPFAM" id="SSF56436">
    <property type="entry name" value="C-type lectin-like"/>
    <property type="match status" value="1"/>
</dbReference>
<organism evidence="2 3">
    <name type="scientific">Coleofasciculus chthonoplastes PCC 7420</name>
    <dbReference type="NCBI Taxonomy" id="118168"/>
    <lineage>
        <taxon>Bacteria</taxon>
        <taxon>Bacillati</taxon>
        <taxon>Cyanobacteriota</taxon>
        <taxon>Cyanophyceae</taxon>
        <taxon>Coleofasciculales</taxon>
        <taxon>Coleofasciculaceae</taxon>
        <taxon>Coleofasciculus</taxon>
    </lineage>
</organism>
<keyword evidence="3" id="KW-1185">Reference proteome</keyword>
<accession>B4VQ79</accession>
<dbReference type="InterPro" id="IPR042095">
    <property type="entry name" value="SUMF_sf"/>
</dbReference>
<name>B4VQ79_9CYAN</name>
<dbReference type="PANTHER" id="PTHR23150">
    <property type="entry name" value="SULFATASE MODIFYING FACTOR 1, 2"/>
    <property type="match status" value="1"/>
</dbReference>
<dbReference type="GO" id="GO:0120147">
    <property type="term" value="F:formylglycine-generating oxidase activity"/>
    <property type="evidence" value="ECO:0007669"/>
    <property type="project" value="TreeGrafter"/>
</dbReference>
<evidence type="ECO:0000313" key="2">
    <source>
        <dbReference type="EMBL" id="EDX76145.1"/>
    </source>
</evidence>
<dbReference type="InterPro" id="IPR016187">
    <property type="entry name" value="CTDL_fold"/>
</dbReference>
<gene>
    <name evidence="2" type="ORF">MC7420_5579</name>
</gene>
<evidence type="ECO:0000259" key="1">
    <source>
        <dbReference type="Pfam" id="PF03781"/>
    </source>
</evidence>
<dbReference type="Gene3D" id="3.90.1580.10">
    <property type="entry name" value="paralog of FGE (formylglycine-generating enzyme)"/>
    <property type="match status" value="1"/>
</dbReference>